<evidence type="ECO:0000313" key="2">
    <source>
        <dbReference type="Proteomes" id="UP001241377"/>
    </source>
</evidence>
<proteinExistence type="predicted"/>
<accession>A0ACC2WAW6</accession>
<dbReference type="EMBL" id="JASBWR010000021">
    <property type="protein sequence ID" value="KAJ9108255.1"/>
    <property type="molecule type" value="Genomic_DNA"/>
</dbReference>
<organism evidence="1 2">
    <name type="scientific">Naganishia cerealis</name>
    <dbReference type="NCBI Taxonomy" id="610337"/>
    <lineage>
        <taxon>Eukaryota</taxon>
        <taxon>Fungi</taxon>
        <taxon>Dikarya</taxon>
        <taxon>Basidiomycota</taxon>
        <taxon>Agaricomycotina</taxon>
        <taxon>Tremellomycetes</taxon>
        <taxon>Filobasidiales</taxon>
        <taxon>Filobasidiaceae</taxon>
        <taxon>Naganishia</taxon>
    </lineage>
</organism>
<protein>
    <submittedName>
        <fullName evidence="1">Uncharacterized protein</fullName>
    </submittedName>
</protein>
<keyword evidence="2" id="KW-1185">Reference proteome</keyword>
<sequence>MQLKLGQRLAVVGALILFTVTYSCFRLSSTLPGQGYLSPTTILPSYASSSGLSRCVDAHLVGLTELHDPAHDRVAKERIIEYMQDHITRKQKDFDAQADKEYLGIAIGPTWNLPAYRSELLETYRTYLSAESSAPAEYLELINSRLSLRPSASPYPDRPKQILTSNKDAVLPWHFQRWRSLHRGWKLRKFDDDGLDAWVADNFGGTRAEELWRLLPRPVLKTDIFRYMVMMLEGGIYTDSDTAPVIPADQWGMPYENASDPVLSHLSRILTMPEKTSFPDVEDEHGLPSLVVSVETDAIDAGLYDWKEEGLIRALQIVQWTIMVPLFLSTSGQETRPADLLQPSSRLDRGIPYSSTRLEERFARLKNSQYATFASFKSELPLSSPLIKRPRMDRPGDIHRLRVPVLAHAVRVSSAGTPAPRTPPPDRGRAVRACPYIIPSPPLPLLTLPPNSGRILPAGSHMSISPWEPREKWAPYAAVWHGFWGRWRATDSSDLQREMLNRTKEALQQQG</sequence>
<evidence type="ECO:0000313" key="1">
    <source>
        <dbReference type="EMBL" id="KAJ9108255.1"/>
    </source>
</evidence>
<comment type="caution">
    <text evidence="1">The sequence shown here is derived from an EMBL/GenBank/DDBJ whole genome shotgun (WGS) entry which is preliminary data.</text>
</comment>
<reference evidence="1" key="1">
    <citation type="submission" date="2023-04" db="EMBL/GenBank/DDBJ databases">
        <title>Draft Genome sequencing of Naganishia species isolated from polar environments using Oxford Nanopore Technology.</title>
        <authorList>
            <person name="Leo P."/>
            <person name="Venkateswaran K."/>
        </authorList>
    </citation>
    <scope>NUCLEOTIDE SEQUENCE</scope>
    <source>
        <strain evidence="1">MNA-CCFEE 5261</strain>
    </source>
</reference>
<gene>
    <name evidence="1" type="ORF">QFC19_002503</name>
</gene>
<name>A0ACC2WAW6_9TREE</name>
<dbReference type="Proteomes" id="UP001241377">
    <property type="component" value="Unassembled WGS sequence"/>
</dbReference>